<gene>
    <name evidence="5" type="ORF">CDEB00056_LOCUS4245</name>
</gene>
<dbReference type="InterPro" id="IPR020845">
    <property type="entry name" value="AMP-binding_CS"/>
</dbReference>
<name>A0A7S3PYI5_9STRA</name>
<dbReference type="Gene3D" id="3.40.50.12780">
    <property type="entry name" value="N-terminal domain of ligase-like"/>
    <property type="match status" value="1"/>
</dbReference>
<organism evidence="5">
    <name type="scientific">Chaetoceros debilis</name>
    <dbReference type="NCBI Taxonomy" id="122233"/>
    <lineage>
        <taxon>Eukaryota</taxon>
        <taxon>Sar</taxon>
        <taxon>Stramenopiles</taxon>
        <taxon>Ochrophyta</taxon>
        <taxon>Bacillariophyta</taxon>
        <taxon>Coscinodiscophyceae</taxon>
        <taxon>Chaetocerotophycidae</taxon>
        <taxon>Chaetocerotales</taxon>
        <taxon>Chaetocerotaceae</taxon>
        <taxon>Chaetoceros</taxon>
    </lineage>
</organism>
<dbReference type="PANTHER" id="PTHR43272">
    <property type="entry name" value="LONG-CHAIN-FATTY-ACID--COA LIGASE"/>
    <property type="match status" value="1"/>
</dbReference>
<dbReference type="Pfam" id="PF23562">
    <property type="entry name" value="AMP-binding_C_3"/>
    <property type="match status" value="1"/>
</dbReference>
<dbReference type="SUPFAM" id="SSF56801">
    <property type="entry name" value="Acetyl-CoA synthetase-like"/>
    <property type="match status" value="1"/>
</dbReference>
<dbReference type="Pfam" id="PF00501">
    <property type="entry name" value="AMP-binding"/>
    <property type="match status" value="1"/>
</dbReference>
<protein>
    <recommendedName>
        <fullName evidence="4">AMP-dependent synthetase/ligase domain-containing protein</fullName>
    </recommendedName>
</protein>
<dbReference type="PROSITE" id="PS00455">
    <property type="entry name" value="AMP_BINDING"/>
    <property type="match status" value="1"/>
</dbReference>
<feature type="region of interest" description="Disordered" evidence="3">
    <location>
        <begin position="34"/>
        <end position="57"/>
    </location>
</feature>
<keyword evidence="1" id="KW-0547">Nucleotide-binding</keyword>
<dbReference type="GO" id="GO:0004467">
    <property type="term" value="F:long-chain fatty acid-CoA ligase activity"/>
    <property type="evidence" value="ECO:0007669"/>
    <property type="project" value="TreeGrafter"/>
</dbReference>
<dbReference type="EMBL" id="HBIO01005894">
    <property type="protein sequence ID" value="CAE0459404.1"/>
    <property type="molecule type" value="Transcribed_RNA"/>
</dbReference>
<evidence type="ECO:0000256" key="1">
    <source>
        <dbReference type="ARBA" id="ARBA00022741"/>
    </source>
</evidence>
<dbReference type="InterPro" id="IPR042099">
    <property type="entry name" value="ANL_N_sf"/>
</dbReference>
<evidence type="ECO:0000313" key="5">
    <source>
        <dbReference type="EMBL" id="CAE0459404.1"/>
    </source>
</evidence>
<feature type="compositionally biased region" description="Low complexity" evidence="3">
    <location>
        <begin position="43"/>
        <end position="57"/>
    </location>
</feature>
<evidence type="ECO:0000256" key="2">
    <source>
        <dbReference type="ARBA" id="ARBA00022840"/>
    </source>
</evidence>
<dbReference type="PANTHER" id="PTHR43272:SF33">
    <property type="entry name" value="AMP-BINDING DOMAIN-CONTAINING PROTEIN-RELATED"/>
    <property type="match status" value="1"/>
</dbReference>
<evidence type="ECO:0000256" key="3">
    <source>
        <dbReference type="SAM" id="MobiDB-lite"/>
    </source>
</evidence>
<evidence type="ECO:0000259" key="4">
    <source>
        <dbReference type="Pfam" id="PF00501"/>
    </source>
</evidence>
<dbReference type="GO" id="GO:0016020">
    <property type="term" value="C:membrane"/>
    <property type="evidence" value="ECO:0007669"/>
    <property type="project" value="TreeGrafter"/>
</dbReference>
<dbReference type="InterPro" id="IPR000873">
    <property type="entry name" value="AMP-dep_synth/lig_dom"/>
</dbReference>
<accession>A0A7S3PYI5</accession>
<sequence length="713" mass="78457">MRIVSQRTQQLARRYISNEKNTSSRSAASLIHNFNRNGHSDSKSSSSRARSRSFSSQTSLQATPEFLREQGIFCENNLLKFDTLHELQKRGAVAFAENPIFGTYTDAGGDPRFEYMNYREFGEKVDQCRTVLKDLGATKFSKIGIISNNRWEWAAISCAAYGMNATVVPMYEAQLPADWTHITNDSECSILFGSTQDIFHRIVSDVLPQTPSVKATICLDADMGKSHAFATLMEAAKKQIEDEGGASSSISEPTPDDLANLIYTSGTTGKPKGVELIHSNTISNVLGIRGMADDVHDFIRQSDRSLAFLPWAHCYGQTCELWTHMGHGASQAICRGVPSLLEDLQMAKPTVLFAVPTLYKKIYDGVHNLIESSSPMKRSLMKKSLSLGRKNVEERNSNGVASMDMVERLQYKVLDKVILSKIRDRFGGNLRHGYVAGAAVPAEIINFMDDIGIPICEGYGLTETSPIMTLNSPYERLPGAVGKPIPGVTVMIMGENGLPAPPGEEGEICCYGPNVMRGYHNNPKATEEVISLAPDGKSRLFHSGDLGRMSEDNWVKVTGRLKEQYKLENGKYICPTPIENAIGMSRYITQVVLCGANRPYNVALVVPDWALIRNDLKIDDSVPEDDLVNDEGVKALIQSDIDDKCSSLKKFEIPQEVAFVAPFTAANNMLTPKMSIKRHMVVREYQDAISSMYGDDIVAGAGDGVSSEDRAAA</sequence>
<feature type="domain" description="AMP-dependent synthetase/ligase" evidence="4">
    <location>
        <begin position="114"/>
        <end position="520"/>
    </location>
</feature>
<dbReference type="AlphaFoldDB" id="A0A7S3PYI5"/>
<keyword evidence="2" id="KW-0067">ATP-binding</keyword>
<dbReference type="GO" id="GO:0005524">
    <property type="term" value="F:ATP binding"/>
    <property type="evidence" value="ECO:0007669"/>
    <property type="project" value="UniProtKB-KW"/>
</dbReference>
<proteinExistence type="predicted"/>
<reference evidence="5" key="1">
    <citation type="submission" date="2021-01" db="EMBL/GenBank/DDBJ databases">
        <authorList>
            <person name="Corre E."/>
            <person name="Pelletier E."/>
            <person name="Niang G."/>
            <person name="Scheremetjew M."/>
            <person name="Finn R."/>
            <person name="Kale V."/>
            <person name="Holt S."/>
            <person name="Cochrane G."/>
            <person name="Meng A."/>
            <person name="Brown T."/>
            <person name="Cohen L."/>
        </authorList>
    </citation>
    <scope>NUCLEOTIDE SEQUENCE</scope>
    <source>
        <strain evidence="5">MM31A-1</strain>
    </source>
</reference>